<dbReference type="InterPro" id="IPR003594">
    <property type="entry name" value="HATPase_dom"/>
</dbReference>
<keyword evidence="5" id="KW-0808">Transferase</keyword>
<comment type="catalytic activity">
    <reaction evidence="1">
        <text>ATP + protein L-histidine = ADP + protein N-phospho-L-histidine.</text>
        <dbReference type="EC" id="2.7.13.3"/>
    </reaction>
</comment>
<evidence type="ECO:0000256" key="10">
    <source>
        <dbReference type="ARBA" id="ARBA00023136"/>
    </source>
</evidence>
<dbReference type="Gene3D" id="6.10.340.10">
    <property type="match status" value="1"/>
</dbReference>
<sequence length="450" mass="48880">MLDWHRSIAARLALGYGVLVVVSISIVCAVFYFGTIGVLDRSVDRKLTVLSERLAALYQQGGSSRTRAEIAHLLTDRTDSDTEIFLLVDADGRRVAGNLSSWPDAASPVGRLLHHDVTREGRRGPARMLVRELAGGARLFVGRDMEEGKSIRTLVLRSLAYGGAVAILLVVAGAWLFRRQLEARIGQIRRTAGEIEAGDLSRRIPVASEDEFGLLSRDINRMLDRIEHLMEGVRHVSNAIAHDLRTPLARIRNKLDGALRQQQSVAGYESAAQAAIDDIDDLTRVFDKLLQIAAAESGMRPENFDDIDLYQIGADIVEMYEATADEQGVLLVQMFGDSVPARGDRNLLGSALASLVDNAIKYAGPGATVEVSAGSDEEGSWLAVRDNGPGVPSEELAKLTQRFYRLDKSRHLPGNGLGLSIVAAIAALHGGSLDIEDAAPGLRLRLRLLR</sequence>
<evidence type="ECO:0000256" key="8">
    <source>
        <dbReference type="ARBA" id="ARBA00022989"/>
    </source>
</evidence>
<keyword evidence="6 11" id="KW-0812">Transmembrane</keyword>
<evidence type="ECO:0000256" key="3">
    <source>
        <dbReference type="ARBA" id="ARBA00012438"/>
    </source>
</evidence>
<organism evidence="14 15">
    <name type="scientific">Janthinobacterium lividum</name>
    <dbReference type="NCBI Taxonomy" id="29581"/>
    <lineage>
        <taxon>Bacteria</taxon>
        <taxon>Pseudomonadati</taxon>
        <taxon>Pseudomonadota</taxon>
        <taxon>Betaproteobacteria</taxon>
        <taxon>Burkholderiales</taxon>
        <taxon>Oxalobacteraceae</taxon>
        <taxon>Janthinobacterium</taxon>
    </lineage>
</organism>
<dbReference type="Gene3D" id="1.10.287.130">
    <property type="match status" value="1"/>
</dbReference>
<evidence type="ECO:0000256" key="6">
    <source>
        <dbReference type="ARBA" id="ARBA00022692"/>
    </source>
</evidence>
<dbReference type="SUPFAM" id="SSF158472">
    <property type="entry name" value="HAMP domain-like"/>
    <property type="match status" value="1"/>
</dbReference>
<evidence type="ECO:0000259" key="12">
    <source>
        <dbReference type="PROSITE" id="PS50109"/>
    </source>
</evidence>
<accession>A0A1E8PJH8</accession>
<dbReference type="EMBL" id="MAQB02000015">
    <property type="protein sequence ID" value="OFJ46355.1"/>
    <property type="molecule type" value="Genomic_DNA"/>
</dbReference>
<dbReference type="PANTHER" id="PTHR45436:SF8">
    <property type="entry name" value="HISTIDINE KINASE"/>
    <property type="match status" value="1"/>
</dbReference>
<dbReference type="Gene3D" id="3.30.565.10">
    <property type="entry name" value="Histidine kinase-like ATPase, C-terminal domain"/>
    <property type="match status" value="1"/>
</dbReference>
<dbReference type="InterPro" id="IPR005467">
    <property type="entry name" value="His_kinase_dom"/>
</dbReference>
<protein>
    <recommendedName>
        <fullName evidence="3">histidine kinase</fullName>
        <ecNumber evidence="3">2.7.13.3</ecNumber>
    </recommendedName>
</protein>
<dbReference type="Pfam" id="PF02518">
    <property type="entry name" value="HATPase_c"/>
    <property type="match status" value="1"/>
</dbReference>
<evidence type="ECO:0000256" key="11">
    <source>
        <dbReference type="SAM" id="Phobius"/>
    </source>
</evidence>
<evidence type="ECO:0000313" key="15">
    <source>
        <dbReference type="Proteomes" id="UP000092634"/>
    </source>
</evidence>
<keyword evidence="8 11" id="KW-1133">Transmembrane helix</keyword>
<gene>
    <name evidence="14" type="ORF">BA896_022575</name>
</gene>
<dbReference type="InterPro" id="IPR050428">
    <property type="entry name" value="TCS_sensor_his_kinase"/>
</dbReference>
<evidence type="ECO:0000259" key="13">
    <source>
        <dbReference type="PROSITE" id="PS50885"/>
    </source>
</evidence>
<evidence type="ECO:0000256" key="4">
    <source>
        <dbReference type="ARBA" id="ARBA00022553"/>
    </source>
</evidence>
<dbReference type="GO" id="GO:0000155">
    <property type="term" value="F:phosphorelay sensor kinase activity"/>
    <property type="evidence" value="ECO:0007669"/>
    <property type="project" value="InterPro"/>
</dbReference>
<dbReference type="SUPFAM" id="SSF55874">
    <property type="entry name" value="ATPase domain of HSP90 chaperone/DNA topoisomerase II/histidine kinase"/>
    <property type="match status" value="1"/>
</dbReference>
<dbReference type="EC" id="2.7.13.3" evidence="3"/>
<dbReference type="AlphaFoldDB" id="A0A1E8PJH8"/>
<evidence type="ECO:0000256" key="1">
    <source>
        <dbReference type="ARBA" id="ARBA00000085"/>
    </source>
</evidence>
<keyword evidence="4" id="KW-0597">Phosphoprotein</keyword>
<feature type="transmembrane region" description="Helical" evidence="11">
    <location>
        <begin position="12"/>
        <end position="33"/>
    </location>
</feature>
<name>A0A1E8PJH8_9BURK</name>
<dbReference type="InterPro" id="IPR004358">
    <property type="entry name" value="Sig_transdc_His_kin-like_C"/>
</dbReference>
<evidence type="ECO:0000256" key="2">
    <source>
        <dbReference type="ARBA" id="ARBA00004370"/>
    </source>
</evidence>
<dbReference type="SMART" id="SM00304">
    <property type="entry name" value="HAMP"/>
    <property type="match status" value="1"/>
</dbReference>
<dbReference type="Proteomes" id="UP000092634">
    <property type="component" value="Unassembled WGS sequence"/>
</dbReference>
<dbReference type="Pfam" id="PF00672">
    <property type="entry name" value="HAMP"/>
    <property type="match status" value="1"/>
</dbReference>
<dbReference type="Pfam" id="PF00512">
    <property type="entry name" value="HisKA"/>
    <property type="match status" value="1"/>
</dbReference>
<reference evidence="14 15" key="1">
    <citation type="submission" date="2016-10" db="EMBL/GenBank/DDBJ databases">
        <title>Updated version of Genome Assembly of Janthinobacterium lividum ERGS5:01.</title>
        <authorList>
            <person name="Kumar R."/>
            <person name="Acharya V."/>
            <person name="Singh D."/>
        </authorList>
    </citation>
    <scope>NUCLEOTIDE SEQUENCE [LARGE SCALE GENOMIC DNA]</scope>
    <source>
        <strain evidence="14 15">ERGS5:01</strain>
    </source>
</reference>
<keyword evidence="7 14" id="KW-0418">Kinase</keyword>
<dbReference type="InterPro" id="IPR003660">
    <property type="entry name" value="HAMP_dom"/>
</dbReference>
<feature type="domain" description="Histidine kinase" evidence="12">
    <location>
        <begin position="239"/>
        <end position="450"/>
    </location>
</feature>
<dbReference type="SUPFAM" id="SSF47384">
    <property type="entry name" value="Homodimeric domain of signal transducing histidine kinase"/>
    <property type="match status" value="1"/>
</dbReference>
<comment type="caution">
    <text evidence="14">The sequence shown here is derived from an EMBL/GenBank/DDBJ whole genome shotgun (WGS) entry which is preliminary data.</text>
</comment>
<dbReference type="InterPro" id="IPR003661">
    <property type="entry name" value="HisK_dim/P_dom"/>
</dbReference>
<evidence type="ECO:0000256" key="9">
    <source>
        <dbReference type="ARBA" id="ARBA00023012"/>
    </source>
</evidence>
<dbReference type="InterPro" id="IPR036890">
    <property type="entry name" value="HATPase_C_sf"/>
</dbReference>
<dbReference type="PROSITE" id="PS50885">
    <property type="entry name" value="HAMP"/>
    <property type="match status" value="1"/>
</dbReference>
<dbReference type="PRINTS" id="PR00344">
    <property type="entry name" value="BCTRLSENSOR"/>
</dbReference>
<keyword evidence="9" id="KW-0902">Two-component regulatory system</keyword>
<dbReference type="GO" id="GO:0005886">
    <property type="term" value="C:plasma membrane"/>
    <property type="evidence" value="ECO:0007669"/>
    <property type="project" value="TreeGrafter"/>
</dbReference>
<dbReference type="SMART" id="SM00387">
    <property type="entry name" value="HATPase_c"/>
    <property type="match status" value="1"/>
</dbReference>
<dbReference type="PANTHER" id="PTHR45436">
    <property type="entry name" value="SENSOR HISTIDINE KINASE YKOH"/>
    <property type="match status" value="1"/>
</dbReference>
<evidence type="ECO:0000256" key="7">
    <source>
        <dbReference type="ARBA" id="ARBA00022777"/>
    </source>
</evidence>
<dbReference type="SMART" id="SM00388">
    <property type="entry name" value="HisKA"/>
    <property type="match status" value="1"/>
</dbReference>
<proteinExistence type="predicted"/>
<dbReference type="PROSITE" id="PS50109">
    <property type="entry name" value="HIS_KIN"/>
    <property type="match status" value="1"/>
</dbReference>
<feature type="domain" description="HAMP" evidence="13">
    <location>
        <begin position="179"/>
        <end position="231"/>
    </location>
</feature>
<keyword evidence="10 11" id="KW-0472">Membrane</keyword>
<dbReference type="InterPro" id="IPR036097">
    <property type="entry name" value="HisK_dim/P_sf"/>
</dbReference>
<comment type="subcellular location">
    <subcellularLocation>
        <location evidence="2">Membrane</location>
    </subcellularLocation>
</comment>
<dbReference type="CDD" id="cd06225">
    <property type="entry name" value="HAMP"/>
    <property type="match status" value="1"/>
</dbReference>
<evidence type="ECO:0000313" key="14">
    <source>
        <dbReference type="EMBL" id="OFJ46355.1"/>
    </source>
</evidence>
<feature type="transmembrane region" description="Helical" evidence="11">
    <location>
        <begin position="159"/>
        <end position="177"/>
    </location>
</feature>
<dbReference type="CDD" id="cd00082">
    <property type="entry name" value="HisKA"/>
    <property type="match status" value="1"/>
</dbReference>
<evidence type="ECO:0000256" key="5">
    <source>
        <dbReference type="ARBA" id="ARBA00022679"/>
    </source>
</evidence>